<dbReference type="EMBL" id="PYMH01000001">
    <property type="protein sequence ID" value="PSU36213.1"/>
    <property type="molecule type" value="Genomic_DNA"/>
</dbReference>
<evidence type="ECO:0000313" key="2">
    <source>
        <dbReference type="EMBL" id="PSU36213.1"/>
    </source>
</evidence>
<comment type="caution">
    <text evidence="2">The sequence shown here is derived from an EMBL/GenBank/DDBJ whole genome shotgun (WGS) entry which is preliminary data.</text>
</comment>
<accession>A0A2T3J4N3</accession>
<gene>
    <name evidence="2" type="ORF">C9I99_04220</name>
</gene>
<name>A0A2T3J4N3_9GAMM</name>
<dbReference type="AlphaFoldDB" id="A0A2T3J4N3"/>
<evidence type="ECO:0000313" key="3">
    <source>
        <dbReference type="Proteomes" id="UP000241222"/>
    </source>
</evidence>
<sequence>MGVLNADLSPDYVDHMKNIAPHDKEPAGANELRRRNMQATRDRVGKTYQEALRMEQALEAKTHAEDKKRLST</sequence>
<organism evidence="2 3">
    <name type="scientific">Photobacterium lutimaris</name>
    <dbReference type="NCBI Taxonomy" id="388278"/>
    <lineage>
        <taxon>Bacteria</taxon>
        <taxon>Pseudomonadati</taxon>
        <taxon>Pseudomonadota</taxon>
        <taxon>Gammaproteobacteria</taxon>
        <taxon>Vibrionales</taxon>
        <taxon>Vibrionaceae</taxon>
        <taxon>Photobacterium</taxon>
    </lineage>
</organism>
<keyword evidence="3" id="KW-1185">Reference proteome</keyword>
<protein>
    <submittedName>
        <fullName evidence="2">Uncharacterized protein</fullName>
    </submittedName>
</protein>
<evidence type="ECO:0000256" key="1">
    <source>
        <dbReference type="SAM" id="MobiDB-lite"/>
    </source>
</evidence>
<dbReference type="Proteomes" id="UP000241222">
    <property type="component" value="Unassembled WGS sequence"/>
</dbReference>
<feature type="region of interest" description="Disordered" evidence="1">
    <location>
        <begin position="16"/>
        <end position="41"/>
    </location>
</feature>
<proteinExistence type="predicted"/>
<reference evidence="2 3" key="1">
    <citation type="submission" date="2018-03" db="EMBL/GenBank/DDBJ databases">
        <title>Whole genome sequencing of Histamine producing bacteria.</title>
        <authorList>
            <person name="Butler K."/>
        </authorList>
    </citation>
    <scope>NUCLEOTIDE SEQUENCE [LARGE SCALE GENOMIC DNA]</scope>
    <source>
        <strain evidence="2 3">JCM 13586</strain>
    </source>
</reference>
<dbReference type="RefSeq" id="WP_107347567.1">
    <property type="nucleotide sequence ID" value="NZ_PYMH01000001.1"/>
</dbReference>